<evidence type="ECO:0000313" key="7">
    <source>
        <dbReference type="EMBL" id="BBA98526.1"/>
    </source>
</evidence>
<keyword evidence="3 5" id="KW-0378">Hydrolase</keyword>
<feature type="active site" description="Charge relay system" evidence="5">
    <location>
        <position position="56"/>
    </location>
</feature>
<comment type="similarity">
    <text evidence="1 5">Belongs to the peptidase S8 family.</text>
</comment>
<dbReference type="GO" id="GO:0006508">
    <property type="term" value="P:proteolysis"/>
    <property type="evidence" value="ECO:0007669"/>
    <property type="project" value="UniProtKB-KW"/>
</dbReference>
<dbReference type="InterPro" id="IPR015500">
    <property type="entry name" value="Peptidase_S8_subtilisin-rel"/>
</dbReference>
<feature type="active site" description="Charge relay system" evidence="5">
    <location>
        <position position="243"/>
    </location>
</feature>
<dbReference type="InterPro" id="IPR023827">
    <property type="entry name" value="Peptidase_S8_Asp-AS"/>
</dbReference>
<dbReference type="AlphaFoldDB" id="A0A7U3UTV5"/>
<evidence type="ECO:0000256" key="1">
    <source>
        <dbReference type="ARBA" id="ARBA00011073"/>
    </source>
</evidence>
<evidence type="ECO:0000313" key="8">
    <source>
        <dbReference type="Proteomes" id="UP000595703"/>
    </source>
</evidence>
<evidence type="ECO:0000256" key="5">
    <source>
        <dbReference type="PROSITE-ProRule" id="PRU01240"/>
    </source>
</evidence>
<reference evidence="7 8" key="3">
    <citation type="journal article" date="2011" name="Nat. Chem. Biol.">
        <title>Reveromycin A biosynthesis uses RevG and RevJ for stereospecific spiroacetal formation.</title>
        <authorList>
            <person name="Takahashi S."/>
            <person name="Toyoda A."/>
            <person name="Sekiyama Y."/>
            <person name="Takagi H."/>
            <person name="Nogawa T."/>
            <person name="Uramoto M."/>
            <person name="Suzuki R."/>
            <person name="Koshino H."/>
            <person name="Kumano T."/>
            <person name="Panthee S."/>
            <person name="Dairi T."/>
            <person name="Ishikawa J."/>
            <person name="Ikeda H."/>
            <person name="Sakaki Y."/>
            <person name="Osada H."/>
        </authorList>
    </citation>
    <scope>NUCLEOTIDE SEQUENCE [LARGE SCALE GENOMIC DNA]</scope>
    <source>
        <strain evidence="7 8">SN-593</strain>
    </source>
</reference>
<gene>
    <name evidence="7" type="ORF">RVR_4735</name>
</gene>
<feature type="domain" description="Peptidase S8/S53" evidence="6">
    <location>
        <begin position="47"/>
        <end position="278"/>
    </location>
</feature>
<dbReference type="PROSITE" id="PS51892">
    <property type="entry name" value="SUBTILASE"/>
    <property type="match status" value="1"/>
</dbReference>
<dbReference type="GO" id="GO:0004252">
    <property type="term" value="F:serine-type endopeptidase activity"/>
    <property type="evidence" value="ECO:0007669"/>
    <property type="project" value="UniProtKB-UniRule"/>
</dbReference>
<evidence type="ECO:0000256" key="3">
    <source>
        <dbReference type="ARBA" id="ARBA00022801"/>
    </source>
</evidence>
<evidence type="ECO:0000256" key="2">
    <source>
        <dbReference type="ARBA" id="ARBA00022670"/>
    </source>
</evidence>
<dbReference type="Gene3D" id="3.40.50.200">
    <property type="entry name" value="Peptidase S8/S53 domain"/>
    <property type="match status" value="1"/>
</dbReference>
<dbReference type="KEGG" id="arev:RVR_4735"/>
<protein>
    <submittedName>
        <fullName evidence="7">Putative serine protease</fullName>
    </submittedName>
</protein>
<feature type="active site" description="Charge relay system" evidence="5">
    <location>
        <position position="99"/>
    </location>
</feature>
<reference evidence="7 8" key="2">
    <citation type="journal article" date="2011" name="J. Antibiot.">
        <title>Furaquinocins I and J: novel polyketide isoprenoid hybrid compounds from Streptomyces reveromyceticus SN-593.</title>
        <authorList>
            <person name="Panthee S."/>
            <person name="Takahashi S."/>
            <person name="Takagi H."/>
            <person name="Nogawa T."/>
            <person name="Oowada E."/>
            <person name="Uramoto M."/>
            <person name="Osada H."/>
        </authorList>
    </citation>
    <scope>NUCLEOTIDE SEQUENCE [LARGE SCALE GENOMIC DNA]</scope>
    <source>
        <strain evidence="7 8">SN-593</strain>
    </source>
</reference>
<dbReference type="InterPro" id="IPR000209">
    <property type="entry name" value="Peptidase_S8/S53_dom"/>
</dbReference>
<dbReference type="Pfam" id="PF00082">
    <property type="entry name" value="Peptidase_S8"/>
    <property type="match status" value="1"/>
</dbReference>
<reference evidence="7 8" key="4">
    <citation type="journal article" date="2020" name="Sci. Rep.">
        <title>beta-carboline chemical signals induce reveromycin production through a LuxR family regulator in Streptomyces sp. SN-593.</title>
        <authorList>
            <person name="Panthee S."/>
            <person name="Kito N."/>
            <person name="Hayashi T."/>
            <person name="Shimizu T."/>
            <person name="Ishikawa J."/>
            <person name="Hamamoto H."/>
            <person name="Osada H."/>
            <person name="Takahashi S."/>
        </authorList>
    </citation>
    <scope>NUCLEOTIDE SEQUENCE [LARGE SCALE GENOMIC DNA]</scope>
    <source>
        <strain evidence="7 8">SN-593</strain>
    </source>
</reference>
<dbReference type="CDD" id="cd07492">
    <property type="entry name" value="Peptidases_S8_8"/>
    <property type="match status" value="1"/>
</dbReference>
<name>A0A7U3UTV5_9ACTN</name>
<dbReference type="InterPro" id="IPR036852">
    <property type="entry name" value="Peptidase_S8/S53_dom_sf"/>
</dbReference>
<dbReference type="PRINTS" id="PR00723">
    <property type="entry name" value="SUBTILISIN"/>
</dbReference>
<dbReference type="PROSITE" id="PS00136">
    <property type="entry name" value="SUBTILASE_ASP"/>
    <property type="match status" value="1"/>
</dbReference>
<evidence type="ECO:0000256" key="4">
    <source>
        <dbReference type="ARBA" id="ARBA00022825"/>
    </source>
</evidence>
<evidence type="ECO:0000259" key="6">
    <source>
        <dbReference type="Pfam" id="PF00082"/>
    </source>
</evidence>
<organism evidence="7 8">
    <name type="scientific">Actinacidiphila reveromycinica</name>
    <dbReference type="NCBI Taxonomy" id="659352"/>
    <lineage>
        <taxon>Bacteria</taxon>
        <taxon>Bacillati</taxon>
        <taxon>Actinomycetota</taxon>
        <taxon>Actinomycetes</taxon>
        <taxon>Kitasatosporales</taxon>
        <taxon>Streptomycetaceae</taxon>
        <taxon>Actinacidiphila</taxon>
    </lineage>
</organism>
<dbReference type="PANTHER" id="PTHR43806:SF11">
    <property type="entry name" value="CEREVISIN-RELATED"/>
    <property type="match status" value="1"/>
</dbReference>
<proteinExistence type="inferred from homology"/>
<dbReference type="EMBL" id="AP018365">
    <property type="protein sequence ID" value="BBA98526.1"/>
    <property type="molecule type" value="Genomic_DNA"/>
</dbReference>
<dbReference type="InterPro" id="IPR050131">
    <property type="entry name" value="Peptidase_S8_subtilisin-like"/>
</dbReference>
<accession>A0A7U3UTV5</accession>
<keyword evidence="8" id="KW-1185">Reference proteome</keyword>
<dbReference type="InterPro" id="IPR034067">
    <property type="entry name" value="Serine_protease_KerA-like_dom"/>
</dbReference>
<dbReference type="PANTHER" id="PTHR43806">
    <property type="entry name" value="PEPTIDASE S8"/>
    <property type="match status" value="1"/>
</dbReference>
<sequence length="284" mass="29991">MAPDGAAPAARRTIRFAHASRGGSLDPGRVAAAHPVERDWAWGGTTGRGVRVCVIDSGVDGAHPAIGGSAEAYAAEPDSAEPGARWNVVPDTEGDLAGHGTACAGIIRSLAPECELTSVRILGPRLRGSGEALVRALEWALERRFAVVNVSLSTRREQHKERLHDLADAAYFAGVTLVSAAHNSPVDSYPWRFPSVLSVGAHGEPDPEYVEANPDPPVDLFARGVGVEAPWPGGGKRVVSGNSFAAPHVTGLCARILERHPRFRTPELRHVLTATAGNLRRSQG</sequence>
<dbReference type="Proteomes" id="UP000595703">
    <property type="component" value="Chromosome"/>
</dbReference>
<dbReference type="SUPFAM" id="SSF52743">
    <property type="entry name" value="Subtilisin-like"/>
    <property type="match status" value="1"/>
</dbReference>
<keyword evidence="2 5" id="KW-0645">Protease</keyword>
<reference evidence="7 8" key="1">
    <citation type="journal article" date="2010" name="J. Bacteriol.">
        <title>Biochemical characterization of a novel indole prenyltransferase from Streptomyces sp. SN-593.</title>
        <authorList>
            <person name="Takahashi S."/>
            <person name="Takagi H."/>
            <person name="Toyoda A."/>
            <person name="Uramoto M."/>
            <person name="Nogawa T."/>
            <person name="Ueki M."/>
            <person name="Sakaki Y."/>
            <person name="Osada H."/>
        </authorList>
    </citation>
    <scope>NUCLEOTIDE SEQUENCE [LARGE SCALE GENOMIC DNA]</scope>
    <source>
        <strain evidence="7 8">SN-593</strain>
    </source>
</reference>
<keyword evidence="4 5" id="KW-0720">Serine protease</keyword>